<dbReference type="PANTHER" id="PTHR46101">
    <property type="match status" value="1"/>
</dbReference>
<dbReference type="SUPFAM" id="SSF53383">
    <property type="entry name" value="PLP-dependent transferases"/>
    <property type="match status" value="1"/>
</dbReference>
<gene>
    <name evidence="8" type="ORF">GCM10022255_109840</name>
</gene>
<dbReference type="Gene3D" id="3.40.640.10">
    <property type="entry name" value="Type I PLP-dependent aspartate aminotransferase-like (Major domain)"/>
    <property type="match status" value="1"/>
</dbReference>
<organism evidence="8 9">
    <name type="scientific">Dactylosporangium darangshiense</name>
    <dbReference type="NCBI Taxonomy" id="579108"/>
    <lineage>
        <taxon>Bacteria</taxon>
        <taxon>Bacillati</taxon>
        <taxon>Actinomycetota</taxon>
        <taxon>Actinomycetes</taxon>
        <taxon>Micromonosporales</taxon>
        <taxon>Micromonosporaceae</taxon>
        <taxon>Dactylosporangium</taxon>
    </lineage>
</organism>
<evidence type="ECO:0000313" key="8">
    <source>
        <dbReference type="EMBL" id="GAA4263623.1"/>
    </source>
</evidence>
<evidence type="ECO:0000256" key="6">
    <source>
        <dbReference type="RuleBase" id="RU000382"/>
    </source>
</evidence>
<sequence>MNTSNPAPVPAPEPTGNPMTLARLDKLRADIRDRAGTNLGFPDATDLDVAALLPLAGTLLNNVGAPFGPVGPYRNHTKAFELHVVQQLADLFHAPLDDRWGYMPAGGTEGTHCALWLARTRFPDAVVVCSTAAHYSVARIADMLRMPLLTVPTDDRDEISYDQLTMLLRRHRRRSRRNTPVVVVASIGTTMTEAIDDVAKIHTALDAAAVPAELRWVHADAALAGIPLGLLDRADRPAFDFADGSTSIVVSGHKFLGVPTPCAVLIVRDSARPGHHSASPSAPDTVHGRHIDYTGSLDTTVAGSRSGHAALMAWWALQTWGLDGLRHRARQARELAAATTARLHDIDWPAWRHPLAFTVVMDRPPQPVLDRWPLATSNHRAHLICMPGKTMAMVEHFIADLRRAAGAATAVAVAAVRTVPPSQRHGSALAPIATSQDGSASC</sequence>
<proteinExistence type="inferred from homology"/>
<evidence type="ECO:0000313" key="9">
    <source>
        <dbReference type="Proteomes" id="UP001500620"/>
    </source>
</evidence>
<evidence type="ECO:0000256" key="2">
    <source>
        <dbReference type="ARBA" id="ARBA00009533"/>
    </source>
</evidence>
<accession>A0ABP8DUY6</accession>
<dbReference type="InterPro" id="IPR002129">
    <property type="entry name" value="PyrdxlP-dep_de-COase"/>
</dbReference>
<evidence type="ECO:0000256" key="5">
    <source>
        <dbReference type="ARBA" id="ARBA00023239"/>
    </source>
</evidence>
<dbReference type="RefSeq" id="WP_345143302.1">
    <property type="nucleotide sequence ID" value="NZ_BAABAT010000074.1"/>
</dbReference>
<keyword evidence="4 6" id="KW-0663">Pyridoxal phosphate</keyword>
<reference evidence="9" key="1">
    <citation type="journal article" date="2019" name="Int. J. Syst. Evol. Microbiol.">
        <title>The Global Catalogue of Microorganisms (GCM) 10K type strain sequencing project: providing services to taxonomists for standard genome sequencing and annotation.</title>
        <authorList>
            <consortium name="The Broad Institute Genomics Platform"/>
            <consortium name="The Broad Institute Genome Sequencing Center for Infectious Disease"/>
            <person name="Wu L."/>
            <person name="Ma J."/>
        </authorList>
    </citation>
    <scope>NUCLEOTIDE SEQUENCE [LARGE SCALE GENOMIC DNA]</scope>
    <source>
        <strain evidence="9">JCM 17441</strain>
    </source>
</reference>
<keyword evidence="9" id="KW-1185">Reference proteome</keyword>
<name>A0ABP8DUY6_9ACTN</name>
<keyword evidence="3" id="KW-0210">Decarboxylase</keyword>
<feature type="compositionally biased region" description="Polar residues" evidence="7">
    <location>
        <begin position="433"/>
        <end position="442"/>
    </location>
</feature>
<dbReference type="InterPro" id="IPR051151">
    <property type="entry name" value="Group_II_Decarboxylase"/>
</dbReference>
<keyword evidence="5 6" id="KW-0456">Lyase</keyword>
<comment type="caution">
    <text evidence="8">The sequence shown here is derived from an EMBL/GenBank/DDBJ whole genome shotgun (WGS) entry which is preliminary data.</text>
</comment>
<evidence type="ECO:0000256" key="4">
    <source>
        <dbReference type="ARBA" id="ARBA00022898"/>
    </source>
</evidence>
<dbReference type="NCBIfam" id="NF002748">
    <property type="entry name" value="PRK02769.1"/>
    <property type="match status" value="1"/>
</dbReference>
<dbReference type="InterPro" id="IPR015421">
    <property type="entry name" value="PyrdxlP-dep_Trfase_major"/>
</dbReference>
<dbReference type="Proteomes" id="UP001500620">
    <property type="component" value="Unassembled WGS sequence"/>
</dbReference>
<dbReference type="PANTHER" id="PTHR46101:SF2">
    <property type="entry name" value="SERINE DECARBOXYLASE"/>
    <property type="match status" value="1"/>
</dbReference>
<comment type="cofactor">
    <cofactor evidence="1 6">
        <name>pyridoxal 5'-phosphate</name>
        <dbReference type="ChEBI" id="CHEBI:597326"/>
    </cofactor>
</comment>
<dbReference type="InterPro" id="IPR015424">
    <property type="entry name" value="PyrdxlP-dep_Trfase"/>
</dbReference>
<evidence type="ECO:0000256" key="1">
    <source>
        <dbReference type="ARBA" id="ARBA00001933"/>
    </source>
</evidence>
<feature type="region of interest" description="Disordered" evidence="7">
    <location>
        <begin position="423"/>
        <end position="442"/>
    </location>
</feature>
<evidence type="ECO:0000256" key="7">
    <source>
        <dbReference type="SAM" id="MobiDB-lite"/>
    </source>
</evidence>
<protein>
    <submittedName>
        <fullName evidence="8">Histidine decarboxylase</fullName>
    </submittedName>
</protein>
<evidence type="ECO:0000256" key="3">
    <source>
        <dbReference type="ARBA" id="ARBA00022793"/>
    </source>
</evidence>
<comment type="similarity">
    <text evidence="2 6">Belongs to the group II decarboxylase family.</text>
</comment>
<dbReference type="Pfam" id="PF00282">
    <property type="entry name" value="Pyridoxal_deC"/>
    <property type="match status" value="1"/>
</dbReference>
<dbReference type="EMBL" id="BAABAT010000074">
    <property type="protein sequence ID" value="GAA4263623.1"/>
    <property type="molecule type" value="Genomic_DNA"/>
</dbReference>